<protein>
    <recommendedName>
        <fullName evidence="3">Secreted protein</fullName>
    </recommendedName>
</protein>
<dbReference type="Proteomes" id="UP001430306">
    <property type="component" value="Unassembled WGS sequence"/>
</dbReference>
<proteinExistence type="predicted"/>
<dbReference type="PROSITE" id="PS51257">
    <property type="entry name" value="PROKAR_LIPOPROTEIN"/>
    <property type="match status" value="1"/>
</dbReference>
<name>A0ABS8NNT4_9BACT</name>
<keyword evidence="2" id="KW-1185">Reference proteome</keyword>
<dbReference type="EMBL" id="JAJKFW010000025">
    <property type="protein sequence ID" value="MCC9644096.1"/>
    <property type="molecule type" value="Genomic_DNA"/>
</dbReference>
<organism evidence="1 2">
    <name type="scientific">Rhodopirellula halodulae</name>
    <dbReference type="NCBI Taxonomy" id="2894198"/>
    <lineage>
        <taxon>Bacteria</taxon>
        <taxon>Pseudomonadati</taxon>
        <taxon>Planctomycetota</taxon>
        <taxon>Planctomycetia</taxon>
        <taxon>Pirellulales</taxon>
        <taxon>Pirellulaceae</taxon>
        <taxon>Rhodopirellula</taxon>
    </lineage>
</organism>
<accession>A0ABS8NNT4</accession>
<comment type="caution">
    <text evidence="1">The sequence shown here is derived from an EMBL/GenBank/DDBJ whole genome shotgun (WGS) entry which is preliminary data.</text>
</comment>
<evidence type="ECO:0000313" key="2">
    <source>
        <dbReference type="Proteomes" id="UP001430306"/>
    </source>
</evidence>
<reference evidence="1" key="1">
    <citation type="submission" date="2021-11" db="EMBL/GenBank/DDBJ databases">
        <title>Genome sequence.</title>
        <authorList>
            <person name="Sun Q."/>
        </authorList>
    </citation>
    <scope>NUCLEOTIDE SEQUENCE</scope>
    <source>
        <strain evidence="1">JC740</strain>
    </source>
</reference>
<evidence type="ECO:0008006" key="3">
    <source>
        <dbReference type="Google" id="ProtNLM"/>
    </source>
</evidence>
<gene>
    <name evidence="1" type="ORF">LOC71_17575</name>
</gene>
<sequence length="58" mass="5899">MKNWIITLTLLTLAGLFTGCGSEGTSNVAGDADAKALADYEAALAEADAMTEGYEGGK</sequence>
<dbReference type="RefSeq" id="WP_230275190.1">
    <property type="nucleotide sequence ID" value="NZ_JAJKFW010000025.1"/>
</dbReference>
<evidence type="ECO:0000313" key="1">
    <source>
        <dbReference type="EMBL" id="MCC9644096.1"/>
    </source>
</evidence>